<protein>
    <submittedName>
        <fullName evidence="1">Uncharacterized protein</fullName>
    </submittedName>
</protein>
<sequence length="109" mass="12179">MPTANEVFRQKETGAVDIALEAEWTRNDFDLGYVMYRRTLSDPIAIKLEMITAEDDVVTVRSEPIWTGTSWFFAGPLPMRAGDKFKFTTTGALGGENHTAMILLKVGLH</sequence>
<gene>
    <name evidence="1" type="ORF">LCGC14_0908710</name>
</gene>
<proteinExistence type="predicted"/>
<dbReference type="EMBL" id="LAZR01003008">
    <property type="protein sequence ID" value="KKN23066.1"/>
    <property type="molecule type" value="Genomic_DNA"/>
</dbReference>
<reference evidence="1" key="1">
    <citation type="journal article" date="2015" name="Nature">
        <title>Complex archaea that bridge the gap between prokaryotes and eukaryotes.</title>
        <authorList>
            <person name="Spang A."/>
            <person name="Saw J.H."/>
            <person name="Jorgensen S.L."/>
            <person name="Zaremba-Niedzwiedzka K."/>
            <person name="Martijn J."/>
            <person name="Lind A.E."/>
            <person name="van Eijk R."/>
            <person name="Schleper C."/>
            <person name="Guy L."/>
            <person name="Ettema T.J."/>
        </authorList>
    </citation>
    <scope>NUCLEOTIDE SEQUENCE</scope>
</reference>
<evidence type="ECO:0000313" key="1">
    <source>
        <dbReference type="EMBL" id="KKN23066.1"/>
    </source>
</evidence>
<organism evidence="1">
    <name type="scientific">marine sediment metagenome</name>
    <dbReference type="NCBI Taxonomy" id="412755"/>
    <lineage>
        <taxon>unclassified sequences</taxon>
        <taxon>metagenomes</taxon>
        <taxon>ecological metagenomes</taxon>
    </lineage>
</organism>
<comment type="caution">
    <text evidence="1">The sequence shown here is derived from an EMBL/GenBank/DDBJ whole genome shotgun (WGS) entry which is preliminary data.</text>
</comment>
<dbReference type="AlphaFoldDB" id="A0A0F9RD47"/>
<accession>A0A0F9RD47</accession>
<name>A0A0F9RD47_9ZZZZ</name>